<evidence type="ECO:0000313" key="2">
    <source>
        <dbReference type="WBParaSite" id="PS1159_v2.g6802.t1"/>
    </source>
</evidence>
<reference evidence="2" key="1">
    <citation type="submission" date="2022-11" db="UniProtKB">
        <authorList>
            <consortium name="WormBaseParasite"/>
        </authorList>
    </citation>
    <scope>IDENTIFICATION</scope>
</reference>
<proteinExistence type="predicted"/>
<sequence length="81" mass="9011">MPNPEVLLKKCLDHSSNQLEKDIQKLKSGSMELFGSSTAIDIIQAPIHRIDSEIIKAKNLNEVTKALSKFVFPGTPRPPQQ</sequence>
<name>A0AC35GNC1_9BILA</name>
<protein>
    <submittedName>
        <fullName evidence="2">Uncharacterized protein</fullName>
    </submittedName>
</protein>
<evidence type="ECO:0000313" key="1">
    <source>
        <dbReference type="Proteomes" id="UP000887580"/>
    </source>
</evidence>
<accession>A0AC35GNC1</accession>
<organism evidence="1 2">
    <name type="scientific">Panagrolaimus sp. PS1159</name>
    <dbReference type="NCBI Taxonomy" id="55785"/>
    <lineage>
        <taxon>Eukaryota</taxon>
        <taxon>Metazoa</taxon>
        <taxon>Ecdysozoa</taxon>
        <taxon>Nematoda</taxon>
        <taxon>Chromadorea</taxon>
        <taxon>Rhabditida</taxon>
        <taxon>Tylenchina</taxon>
        <taxon>Panagrolaimomorpha</taxon>
        <taxon>Panagrolaimoidea</taxon>
        <taxon>Panagrolaimidae</taxon>
        <taxon>Panagrolaimus</taxon>
    </lineage>
</organism>
<dbReference type="Proteomes" id="UP000887580">
    <property type="component" value="Unplaced"/>
</dbReference>
<dbReference type="WBParaSite" id="PS1159_v2.g6802.t1">
    <property type="protein sequence ID" value="PS1159_v2.g6802.t1"/>
    <property type="gene ID" value="PS1159_v2.g6802"/>
</dbReference>